<name>A0AAP8MC04_9GAMM</name>
<evidence type="ECO:0008006" key="3">
    <source>
        <dbReference type="Google" id="ProtNLM"/>
    </source>
</evidence>
<dbReference type="EMBL" id="PKUR01000004">
    <property type="protein sequence ID" value="PLW85016.1"/>
    <property type="molecule type" value="Genomic_DNA"/>
</dbReference>
<sequence>MDTNYTSITLFWDWLFGTLQPLIDEEPVEHGITLQSKFRESLNDCMDGNSAGAGPLLGGNSYTTACNGSDSQGWIITPQ</sequence>
<gene>
    <name evidence="1" type="ORF">C0029_15890</name>
</gene>
<accession>A0AAP8MC04</accession>
<keyword evidence="2" id="KW-1185">Reference proteome</keyword>
<dbReference type="Proteomes" id="UP000235162">
    <property type="component" value="Unassembled WGS sequence"/>
</dbReference>
<proteinExistence type="predicted"/>
<evidence type="ECO:0000313" key="1">
    <source>
        <dbReference type="EMBL" id="PLW85016.1"/>
    </source>
</evidence>
<reference evidence="1 2" key="1">
    <citation type="submission" date="2018-01" db="EMBL/GenBank/DDBJ databases">
        <title>The draft genome sequence of Halioglobus japonicus S1-36.</title>
        <authorList>
            <person name="Du Z.-J."/>
            <person name="Shi M.-J."/>
        </authorList>
    </citation>
    <scope>NUCLEOTIDE SEQUENCE [LARGE SCALE GENOMIC DNA]</scope>
    <source>
        <strain evidence="1 2">S1-36</strain>
    </source>
</reference>
<evidence type="ECO:0000313" key="2">
    <source>
        <dbReference type="Proteomes" id="UP000235162"/>
    </source>
</evidence>
<dbReference type="KEGG" id="hja:BST95_01625"/>
<protein>
    <recommendedName>
        <fullName evidence="3">Ricin B lectin domain-containing protein</fullName>
    </recommendedName>
</protein>
<comment type="caution">
    <text evidence="1">The sequence shown here is derived from an EMBL/GenBank/DDBJ whole genome shotgun (WGS) entry which is preliminary data.</text>
</comment>
<dbReference type="AlphaFoldDB" id="A0AAP8MC04"/>
<organism evidence="1 2">
    <name type="scientific">Halioglobus japonicus</name>
    <dbReference type="NCBI Taxonomy" id="930805"/>
    <lineage>
        <taxon>Bacteria</taxon>
        <taxon>Pseudomonadati</taxon>
        <taxon>Pseudomonadota</taxon>
        <taxon>Gammaproteobacteria</taxon>
        <taxon>Cellvibrionales</taxon>
        <taxon>Halieaceae</taxon>
        <taxon>Halioglobus</taxon>
    </lineage>
</organism>